<evidence type="ECO:0000256" key="1">
    <source>
        <dbReference type="SAM" id="Phobius"/>
    </source>
</evidence>
<name>A0A916NGU6_9FLAO</name>
<dbReference type="Proteomes" id="UP000683507">
    <property type="component" value="Chromosome"/>
</dbReference>
<dbReference type="PANTHER" id="PTHR37947:SF1">
    <property type="entry name" value="BLL2462 PROTEIN"/>
    <property type="match status" value="1"/>
</dbReference>
<keyword evidence="1" id="KW-0472">Membrane</keyword>
<keyword evidence="3" id="KW-1185">Reference proteome</keyword>
<evidence type="ECO:0000313" key="3">
    <source>
        <dbReference type="Proteomes" id="UP000683507"/>
    </source>
</evidence>
<evidence type="ECO:0008006" key="4">
    <source>
        <dbReference type="Google" id="ProtNLM"/>
    </source>
</evidence>
<accession>A0A916NGU6</accession>
<gene>
    <name evidence="2" type="ORF">CRYO30217_01292</name>
</gene>
<dbReference type="KEGG" id="ptan:CRYO30217_01292"/>
<protein>
    <recommendedName>
        <fullName evidence="4">VWA domain-containing protein</fullName>
    </recommendedName>
</protein>
<dbReference type="PANTHER" id="PTHR37947">
    <property type="entry name" value="BLL2462 PROTEIN"/>
    <property type="match status" value="1"/>
</dbReference>
<dbReference type="RefSeq" id="WP_258541500.1">
    <property type="nucleotide sequence ID" value="NZ_OU015584.1"/>
</dbReference>
<feature type="transmembrane region" description="Helical" evidence="1">
    <location>
        <begin position="672"/>
        <end position="689"/>
    </location>
</feature>
<keyword evidence="1" id="KW-1133">Transmembrane helix</keyword>
<feature type="transmembrane region" description="Helical" evidence="1">
    <location>
        <begin position="39"/>
        <end position="60"/>
    </location>
</feature>
<evidence type="ECO:0000313" key="2">
    <source>
        <dbReference type="EMBL" id="CAG5080398.1"/>
    </source>
</evidence>
<sequence>MEITFTYPSWLVLICIFAGVLYSALFYRKDKALNETPQWLIYVMALARFMIISLIGVLLLKPLVESEDQKVEKPIVVIAQDNSESVLFNKDSTFYRNEFPEKLLSLKEALSIDYQVEVLSYGDQVSDSLFFDFTDKQTDLSMLMDEIEAKYFGRNLGAVILSGDGLYNKGLNPLYANQFVESTTFYTVALGDTNKKKDLAIANVAHNKLAYLGNDFPIEVVVNADYLKGQELEVSILKNGKELAVQQKQITADNEVITLPFKIEADKAGKQLYTVKVKGLGDEFTLLNNEQEVFIEVLDNKQEILIVTAAPHPDVAAIKYAIEKNINYKVTVENILDYAGGMEQFNLVILHQVPSLNGGEQKLMKDIKKEKIPVLYFVGGQSNYAAFNQLKTGLSLIGPNGSTDAKPTFNPGFSNFTLEDNIKDILPNLPPVQIPFANDYQVTNAVNVMLYQKIGNTTTNFPLIGFNAGTDQKVGFVLGEGIWRWKFQDYIKNNNNLGFESLISKIIQYLAVKEDKSKFRVYAESEYLENEKVILNAELYNDIYELVNEAEVNLVITDEKGEEFPTKTFAKAGQSYRLDAGVFMPGKYAYKAKTSYNGENYEVEGEFVVKALKVEYLNTVADHQLLYSLAEKTGGKMYSKDDFEQILNDIEKNNKIASISYVNQTLTDVIKWGWILILLIALLSLEWFLRKRYGAY</sequence>
<organism evidence="2 3">
    <name type="scientific">Parvicella tangerina</name>
    <dbReference type="NCBI Taxonomy" id="2829795"/>
    <lineage>
        <taxon>Bacteria</taxon>
        <taxon>Pseudomonadati</taxon>
        <taxon>Bacteroidota</taxon>
        <taxon>Flavobacteriia</taxon>
        <taxon>Flavobacteriales</taxon>
        <taxon>Parvicellaceae</taxon>
        <taxon>Parvicella</taxon>
    </lineage>
</organism>
<reference evidence="2" key="1">
    <citation type="submission" date="2021-04" db="EMBL/GenBank/DDBJ databases">
        <authorList>
            <person name="Rodrigo-Torres L."/>
            <person name="Arahal R. D."/>
            <person name="Lucena T."/>
        </authorList>
    </citation>
    <scope>NUCLEOTIDE SEQUENCE</scope>
    <source>
        <strain evidence="2">AS29M-1</strain>
    </source>
</reference>
<keyword evidence="1" id="KW-0812">Transmembrane</keyword>
<dbReference type="AlphaFoldDB" id="A0A916NGU6"/>
<dbReference type="EMBL" id="OU015584">
    <property type="protein sequence ID" value="CAG5080398.1"/>
    <property type="molecule type" value="Genomic_DNA"/>
</dbReference>
<proteinExistence type="predicted"/>
<feature type="transmembrane region" description="Helical" evidence="1">
    <location>
        <begin position="6"/>
        <end position="27"/>
    </location>
</feature>